<keyword evidence="3" id="KW-1185">Reference proteome</keyword>
<accession>A0A8H3IWM3</accession>
<dbReference type="AlphaFoldDB" id="A0A8H3IWM3"/>
<keyword evidence="1" id="KW-0732">Signal</keyword>
<feature type="chain" id="PRO_5034218404" evidence="1">
    <location>
        <begin position="24"/>
        <end position="186"/>
    </location>
</feature>
<comment type="caution">
    <text evidence="2">The sequence shown here is derived from an EMBL/GenBank/DDBJ whole genome shotgun (WGS) entry which is preliminary data.</text>
</comment>
<proteinExistence type="predicted"/>
<sequence>MLTPRASHLVLVVLLHPITPAMPSPVPPVLAASAPLSLLSPNIFNQSLLFSDTGLTTDLANLPDPYDEQTLGVSTILEVYAYGRPFTPLVTSMVRLSIRAAIIDFWSHSYQMNRQIGTETVLQYHEPGIWLVCNPRQPLTWLMWYEALRAMLTVVNLRGLRREFHFLILQEGTRMELGYGSLSFDF</sequence>
<evidence type="ECO:0000256" key="1">
    <source>
        <dbReference type="SAM" id="SignalP"/>
    </source>
</evidence>
<feature type="signal peptide" evidence="1">
    <location>
        <begin position="1"/>
        <end position="23"/>
    </location>
</feature>
<gene>
    <name evidence="2" type="ORF">ALECFALPRED_006953</name>
</gene>
<reference evidence="2" key="1">
    <citation type="submission" date="2021-03" db="EMBL/GenBank/DDBJ databases">
        <authorList>
            <person name="Tagirdzhanova G."/>
        </authorList>
    </citation>
    <scope>NUCLEOTIDE SEQUENCE</scope>
</reference>
<evidence type="ECO:0000313" key="2">
    <source>
        <dbReference type="EMBL" id="CAF9936700.1"/>
    </source>
</evidence>
<dbReference type="EMBL" id="CAJPDR010000451">
    <property type="protein sequence ID" value="CAF9936700.1"/>
    <property type="molecule type" value="Genomic_DNA"/>
</dbReference>
<protein>
    <submittedName>
        <fullName evidence="2">Uncharacterized protein</fullName>
    </submittedName>
</protein>
<dbReference type="Proteomes" id="UP000664203">
    <property type="component" value="Unassembled WGS sequence"/>
</dbReference>
<organism evidence="2 3">
    <name type="scientific">Alectoria fallacina</name>
    <dbReference type="NCBI Taxonomy" id="1903189"/>
    <lineage>
        <taxon>Eukaryota</taxon>
        <taxon>Fungi</taxon>
        <taxon>Dikarya</taxon>
        <taxon>Ascomycota</taxon>
        <taxon>Pezizomycotina</taxon>
        <taxon>Lecanoromycetes</taxon>
        <taxon>OSLEUM clade</taxon>
        <taxon>Lecanoromycetidae</taxon>
        <taxon>Lecanorales</taxon>
        <taxon>Lecanorineae</taxon>
        <taxon>Parmeliaceae</taxon>
        <taxon>Alectoria</taxon>
    </lineage>
</organism>
<evidence type="ECO:0000313" key="3">
    <source>
        <dbReference type="Proteomes" id="UP000664203"/>
    </source>
</evidence>
<name>A0A8H3IWM3_9LECA</name>
<dbReference type="OrthoDB" id="10432162at2759"/>